<dbReference type="Pfam" id="PF20615">
    <property type="entry name" value="DUF6802"/>
    <property type="match status" value="1"/>
</dbReference>
<accession>A0A173LRL8</accession>
<name>A0A173LRL8_9ACTN</name>
<feature type="domain" description="DUF6802" evidence="1">
    <location>
        <begin position="57"/>
        <end position="115"/>
    </location>
</feature>
<proteinExistence type="predicted"/>
<evidence type="ECO:0000259" key="1">
    <source>
        <dbReference type="Pfam" id="PF20615"/>
    </source>
</evidence>
<sequence length="146" mass="15980">MSDFFDAYPFGEEHLGNGVNYPLTTPAGDPVLCGLDKLSLASADSLSFRIPLSGEVLDIGDPEADMDGDGFMEAVTLQDERGLTVYSDEDGDRAIDKVSTVRFDGTYDSWELTNPKERTKFGGFLNGDPSLNEDVPRWTCTGWGRI</sequence>
<evidence type="ECO:0000313" key="3">
    <source>
        <dbReference type="Proteomes" id="UP000186104"/>
    </source>
</evidence>
<organism evidence="2 3">
    <name type="scientific">Dietzia timorensis</name>
    <dbReference type="NCBI Taxonomy" id="499555"/>
    <lineage>
        <taxon>Bacteria</taxon>
        <taxon>Bacillati</taxon>
        <taxon>Actinomycetota</taxon>
        <taxon>Actinomycetes</taxon>
        <taxon>Mycobacteriales</taxon>
        <taxon>Dietziaceae</taxon>
        <taxon>Dietzia</taxon>
    </lineage>
</organism>
<dbReference type="EMBL" id="CP015961">
    <property type="protein sequence ID" value="ANI93810.1"/>
    <property type="molecule type" value="Genomic_DNA"/>
</dbReference>
<dbReference type="RefSeq" id="WP_156515475.1">
    <property type="nucleotide sequence ID" value="NZ_CP015961.1"/>
</dbReference>
<evidence type="ECO:0000313" key="2">
    <source>
        <dbReference type="EMBL" id="ANI93810.1"/>
    </source>
</evidence>
<dbReference type="AlphaFoldDB" id="A0A173LRL8"/>
<dbReference type="STRING" id="499555.BJL86_3051"/>
<dbReference type="OrthoDB" id="4411139at2"/>
<dbReference type="Proteomes" id="UP000186104">
    <property type="component" value="Chromosome"/>
</dbReference>
<reference evidence="2 3" key="1">
    <citation type="submission" date="2016-06" db="EMBL/GenBank/DDBJ databases">
        <title>Complete genome sequence of a saline-alkali tolerant type strain Dietzia timorensis ID05-A0528T.</title>
        <authorList>
            <person name="Wu X."/>
        </authorList>
    </citation>
    <scope>NUCLEOTIDE SEQUENCE [LARGE SCALE GENOMIC DNA]</scope>
    <source>
        <strain evidence="2 3">ID05-A0528</strain>
    </source>
</reference>
<protein>
    <recommendedName>
        <fullName evidence="1">DUF6802 domain-containing protein</fullName>
    </recommendedName>
</protein>
<keyword evidence="3" id="KW-1185">Reference proteome</keyword>
<dbReference type="KEGG" id="dtm:BJL86_3051"/>
<dbReference type="InterPro" id="IPR046543">
    <property type="entry name" value="DUF6802"/>
</dbReference>
<gene>
    <name evidence="2" type="ORF">BJL86_3051</name>
</gene>